<dbReference type="Proteomes" id="UP000186922">
    <property type="component" value="Unassembled WGS sequence"/>
</dbReference>
<keyword evidence="3" id="KW-1185">Reference proteome</keyword>
<organism evidence="2 3">
    <name type="scientific">Ramazzottius varieornatus</name>
    <name type="common">Water bear</name>
    <name type="synonym">Tardigrade</name>
    <dbReference type="NCBI Taxonomy" id="947166"/>
    <lineage>
        <taxon>Eukaryota</taxon>
        <taxon>Metazoa</taxon>
        <taxon>Ecdysozoa</taxon>
        <taxon>Tardigrada</taxon>
        <taxon>Eutardigrada</taxon>
        <taxon>Parachela</taxon>
        <taxon>Hypsibioidea</taxon>
        <taxon>Ramazzottiidae</taxon>
        <taxon>Ramazzottius</taxon>
    </lineage>
</organism>
<protein>
    <submittedName>
        <fullName evidence="2">Uncharacterized protein</fullName>
    </submittedName>
</protein>
<dbReference type="AlphaFoldDB" id="A0A1D1VNB9"/>
<accession>A0A1D1VNB9</accession>
<name>A0A1D1VNB9_RAMVA</name>
<dbReference type="OrthoDB" id="2162425at2759"/>
<dbReference type="GO" id="GO:0042073">
    <property type="term" value="P:intraciliary transport"/>
    <property type="evidence" value="ECO:0007669"/>
    <property type="project" value="InterPro"/>
</dbReference>
<dbReference type="SUPFAM" id="SSF50978">
    <property type="entry name" value="WD40 repeat-like"/>
    <property type="match status" value="1"/>
</dbReference>
<dbReference type="InterPro" id="IPR042505">
    <property type="entry name" value="DYNC2I1"/>
</dbReference>
<dbReference type="InterPro" id="IPR015943">
    <property type="entry name" value="WD40/YVTN_repeat-like_dom_sf"/>
</dbReference>
<dbReference type="SMART" id="SM00320">
    <property type="entry name" value="WD40"/>
    <property type="match status" value="3"/>
</dbReference>
<reference evidence="2 3" key="1">
    <citation type="journal article" date="2016" name="Nat. Commun.">
        <title>Extremotolerant tardigrade genome and improved radiotolerance of human cultured cells by tardigrade-unique protein.</title>
        <authorList>
            <person name="Hashimoto T."/>
            <person name="Horikawa D.D."/>
            <person name="Saito Y."/>
            <person name="Kuwahara H."/>
            <person name="Kozuka-Hata H."/>
            <person name="Shin-I T."/>
            <person name="Minakuchi Y."/>
            <person name="Ohishi K."/>
            <person name="Motoyama A."/>
            <person name="Aizu T."/>
            <person name="Enomoto A."/>
            <person name="Kondo K."/>
            <person name="Tanaka S."/>
            <person name="Hara Y."/>
            <person name="Koshikawa S."/>
            <person name="Sagara H."/>
            <person name="Miura T."/>
            <person name="Yokobori S."/>
            <person name="Miyagawa K."/>
            <person name="Suzuki Y."/>
            <person name="Kubo T."/>
            <person name="Oyama M."/>
            <person name="Kohara Y."/>
            <person name="Fujiyama A."/>
            <person name="Arakawa K."/>
            <person name="Katayama T."/>
            <person name="Toyoda A."/>
            <person name="Kunieda T."/>
        </authorList>
    </citation>
    <scope>NUCLEOTIDE SEQUENCE [LARGE SCALE GENOMIC DNA]</scope>
    <source>
        <strain evidence="2 3">YOKOZUNA-1</strain>
    </source>
</reference>
<feature type="compositionally biased region" description="Polar residues" evidence="1">
    <location>
        <begin position="521"/>
        <end position="531"/>
    </location>
</feature>
<proteinExistence type="predicted"/>
<feature type="region of interest" description="Disordered" evidence="1">
    <location>
        <begin position="68"/>
        <end position="92"/>
    </location>
</feature>
<dbReference type="GO" id="GO:0045503">
    <property type="term" value="F:dynein light chain binding"/>
    <property type="evidence" value="ECO:0007669"/>
    <property type="project" value="InterPro"/>
</dbReference>
<dbReference type="GO" id="GO:0005929">
    <property type="term" value="C:cilium"/>
    <property type="evidence" value="ECO:0007669"/>
    <property type="project" value="GOC"/>
</dbReference>
<sequence length="577" mass="62736">MNYDEDFEDFLSSNTPRASVYPEKPVILDCVRSDPVVDDRSVASSDNNVAATVSGAVIFSFTQKRSTGIPVASDSSDFRSNAENQTDDIEERSAWTQNPALPSAMDSEHVQAAPFAGIKDVSKTLNRKPLDVPGLMDFLKKASALLDDLMSEEVHEEKVSHSVEMGSDRVIVVEEQFQHDFLFSDCRIENAVAVSEGLDASLFLLCHSILLDCAGPFTNSTSRGFVSGWRPNNVSLPQFLVPAFEVPTCAFALCIMKETVIVVGHRDGSLSCQNLQRLRRPATKGDVHANGTQEPIAEVSHVGAKDQEVPSFYSCAAMDENHKESVADIKVLPKRDSGISSSPPEVVSVDKSGAVIVWNVIRKSATGTSDFHIGATPNCRLILVRIRRLASKSIPGMACGLFADHTNDSCFVLAYDSGQLVRFHREGLQVSQNSPDISSPGCVMSSECFAFSLPQPDLYLIGLNDGTVNLYDRKKKHPVSTWSLSSKKAVVSVKWSDVDPATITTVDCEGNIIIWTLNGTETPRGSSSSPKSLHKNAGDKTNTLVRATQCGSYALVYGEERAPALMLTLNDRLLGKR</sequence>
<dbReference type="InterPro" id="IPR036322">
    <property type="entry name" value="WD40_repeat_dom_sf"/>
</dbReference>
<gene>
    <name evidence="2" type="primary">RvY_12998</name>
    <name evidence="2" type="synonym">RvY_12998.1</name>
    <name evidence="2" type="ORF">RvY_12998-1</name>
</gene>
<feature type="region of interest" description="Disordered" evidence="1">
    <location>
        <begin position="521"/>
        <end position="540"/>
    </location>
</feature>
<dbReference type="GO" id="GO:0005868">
    <property type="term" value="C:cytoplasmic dynein complex"/>
    <property type="evidence" value="ECO:0007669"/>
    <property type="project" value="InterPro"/>
</dbReference>
<evidence type="ECO:0000313" key="3">
    <source>
        <dbReference type="Proteomes" id="UP000186922"/>
    </source>
</evidence>
<dbReference type="EMBL" id="BDGG01000008">
    <property type="protein sequence ID" value="GAV02431.1"/>
    <property type="molecule type" value="Genomic_DNA"/>
</dbReference>
<dbReference type="GO" id="GO:0045504">
    <property type="term" value="F:dynein heavy chain binding"/>
    <property type="evidence" value="ECO:0007669"/>
    <property type="project" value="InterPro"/>
</dbReference>
<dbReference type="Gene3D" id="2.130.10.10">
    <property type="entry name" value="YVTN repeat-like/Quinoprotein amine dehydrogenase"/>
    <property type="match status" value="1"/>
</dbReference>
<evidence type="ECO:0000313" key="2">
    <source>
        <dbReference type="EMBL" id="GAV02431.1"/>
    </source>
</evidence>
<dbReference type="InterPro" id="IPR001680">
    <property type="entry name" value="WD40_rpt"/>
</dbReference>
<dbReference type="STRING" id="947166.A0A1D1VNB9"/>
<dbReference type="PANTHER" id="PTHR16022:SF0">
    <property type="entry name" value="CYTOPLASMIC DYNEIN 2 INTERMEDIATE CHAIN 1"/>
    <property type="match status" value="1"/>
</dbReference>
<dbReference type="PANTHER" id="PTHR16022">
    <property type="entry name" value="WD REPEAT DOMAIN 60"/>
    <property type="match status" value="1"/>
</dbReference>
<evidence type="ECO:0000256" key="1">
    <source>
        <dbReference type="SAM" id="MobiDB-lite"/>
    </source>
</evidence>
<comment type="caution">
    <text evidence="2">The sequence shown here is derived from an EMBL/GenBank/DDBJ whole genome shotgun (WGS) entry which is preliminary data.</text>
</comment>
<feature type="compositionally biased region" description="Polar residues" evidence="1">
    <location>
        <begin position="73"/>
        <end position="84"/>
    </location>
</feature>